<sequence>MFWSKMVKMLMKFGKVERAAVWQIHSPWKSMIGEILCRSPSVFPGICCHFFSCVNCEDGEARDGFHDKQQLNLSPRFVWMLKLVWASSLVGFNSHPVS</sequence>
<dbReference type="Proteomes" id="UP001162480">
    <property type="component" value="Chromosome 14"/>
</dbReference>
<reference evidence="1" key="1">
    <citation type="submission" date="2023-08" db="EMBL/GenBank/DDBJ databases">
        <authorList>
            <person name="Alioto T."/>
            <person name="Alioto T."/>
            <person name="Gomez Garrido J."/>
        </authorList>
    </citation>
    <scope>NUCLEOTIDE SEQUENCE</scope>
</reference>
<evidence type="ECO:0000313" key="1">
    <source>
        <dbReference type="EMBL" id="CAI9733523.1"/>
    </source>
</evidence>
<dbReference type="AlphaFoldDB" id="A0AA36FGE2"/>
<dbReference type="EMBL" id="OX597827">
    <property type="protein sequence ID" value="CAI9733523.1"/>
    <property type="molecule type" value="Genomic_DNA"/>
</dbReference>
<gene>
    <name evidence="1" type="ORF">OCTVUL_1B026194</name>
</gene>
<proteinExistence type="predicted"/>
<evidence type="ECO:0000313" key="2">
    <source>
        <dbReference type="Proteomes" id="UP001162480"/>
    </source>
</evidence>
<keyword evidence="2" id="KW-1185">Reference proteome</keyword>
<name>A0AA36FGE2_OCTVU</name>
<accession>A0AA36FGE2</accession>
<organism evidence="1 2">
    <name type="scientific">Octopus vulgaris</name>
    <name type="common">Common octopus</name>
    <dbReference type="NCBI Taxonomy" id="6645"/>
    <lineage>
        <taxon>Eukaryota</taxon>
        <taxon>Metazoa</taxon>
        <taxon>Spiralia</taxon>
        <taxon>Lophotrochozoa</taxon>
        <taxon>Mollusca</taxon>
        <taxon>Cephalopoda</taxon>
        <taxon>Coleoidea</taxon>
        <taxon>Octopodiformes</taxon>
        <taxon>Octopoda</taxon>
        <taxon>Incirrata</taxon>
        <taxon>Octopodidae</taxon>
        <taxon>Octopus</taxon>
    </lineage>
</organism>
<protein>
    <submittedName>
        <fullName evidence="1">Uncharacterized protein</fullName>
    </submittedName>
</protein>